<reference evidence="9 10" key="1">
    <citation type="submission" date="2019-06" db="EMBL/GenBank/DDBJ databases">
        <title>Sequencing the genomes of 1000 actinobacteria strains.</title>
        <authorList>
            <person name="Klenk H.-P."/>
        </authorList>
    </citation>
    <scope>NUCLEOTIDE SEQUENCE [LARGE SCALE GENOMIC DNA]</scope>
    <source>
        <strain evidence="9 10">DSM 8803</strain>
    </source>
</reference>
<dbReference type="AlphaFoldDB" id="A0A542XY62"/>
<keyword evidence="7" id="KW-0472">Membrane</keyword>
<evidence type="ECO:0000256" key="2">
    <source>
        <dbReference type="ARBA" id="ARBA00022527"/>
    </source>
</evidence>
<dbReference type="SUPFAM" id="SSF56112">
    <property type="entry name" value="Protein kinase-like (PK-like)"/>
    <property type="match status" value="1"/>
</dbReference>
<dbReference type="PANTHER" id="PTHR43289:SF6">
    <property type="entry name" value="SERINE_THREONINE-PROTEIN KINASE NEKL-3"/>
    <property type="match status" value="1"/>
</dbReference>
<dbReference type="SMART" id="SM00220">
    <property type="entry name" value="S_TKc"/>
    <property type="match status" value="1"/>
</dbReference>
<keyword evidence="6" id="KW-0067">ATP-binding</keyword>
<dbReference type="InterPro" id="IPR011009">
    <property type="entry name" value="Kinase-like_dom_sf"/>
</dbReference>
<evidence type="ECO:0000256" key="1">
    <source>
        <dbReference type="ARBA" id="ARBA00012513"/>
    </source>
</evidence>
<protein>
    <recommendedName>
        <fullName evidence="1">non-specific serine/threonine protein kinase</fullName>
        <ecNumber evidence="1">2.7.11.1</ecNumber>
    </recommendedName>
</protein>
<keyword evidence="3" id="KW-0808">Transferase</keyword>
<dbReference type="Gene3D" id="1.10.510.10">
    <property type="entry name" value="Transferase(Phosphotransferase) domain 1"/>
    <property type="match status" value="1"/>
</dbReference>
<dbReference type="Proteomes" id="UP000319094">
    <property type="component" value="Unassembled WGS sequence"/>
</dbReference>
<evidence type="ECO:0000313" key="10">
    <source>
        <dbReference type="Proteomes" id="UP000319094"/>
    </source>
</evidence>
<name>A0A542XY62_9MICO</name>
<dbReference type="PANTHER" id="PTHR43289">
    <property type="entry name" value="MITOGEN-ACTIVATED PROTEIN KINASE KINASE KINASE 20-RELATED"/>
    <property type="match status" value="1"/>
</dbReference>
<evidence type="ECO:0000256" key="4">
    <source>
        <dbReference type="ARBA" id="ARBA00022741"/>
    </source>
</evidence>
<evidence type="ECO:0000256" key="7">
    <source>
        <dbReference type="SAM" id="Phobius"/>
    </source>
</evidence>
<dbReference type="GO" id="GO:0004674">
    <property type="term" value="F:protein serine/threonine kinase activity"/>
    <property type="evidence" value="ECO:0007669"/>
    <property type="project" value="UniProtKB-KW"/>
</dbReference>
<keyword evidence="4" id="KW-0547">Nucleotide-binding</keyword>
<dbReference type="CDD" id="cd14014">
    <property type="entry name" value="STKc_PknB_like"/>
    <property type="match status" value="1"/>
</dbReference>
<feature type="transmembrane region" description="Helical" evidence="7">
    <location>
        <begin position="371"/>
        <end position="392"/>
    </location>
</feature>
<keyword evidence="2" id="KW-0723">Serine/threonine-protein kinase</keyword>
<keyword evidence="5 9" id="KW-0418">Kinase</keyword>
<evidence type="ECO:0000256" key="3">
    <source>
        <dbReference type="ARBA" id="ARBA00022679"/>
    </source>
</evidence>
<dbReference type="EC" id="2.7.11.1" evidence="1"/>
<comment type="caution">
    <text evidence="9">The sequence shown here is derived from an EMBL/GenBank/DDBJ whole genome shotgun (WGS) entry which is preliminary data.</text>
</comment>
<dbReference type="PROSITE" id="PS50011">
    <property type="entry name" value="PROTEIN_KINASE_DOM"/>
    <property type="match status" value="1"/>
</dbReference>
<dbReference type="GO" id="GO:0005524">
    <property type="term" value="F:ATP binding"/>
    <property type="evidence" value="ECO:0007669"/>
    <property type="project" value="UniProtKB-KW"/>
</dbReference>
<evidence type="ECO:0000313" key="9">
    <source>
        <dbReference type="EMBL" id="TQL40767.1"/>
    </source>
</evidence>
<dbReference type="OrthoDB" id="9762169at2"/>
<dbReference type="PROSITE" id="PS00108">
    <property type="entry name" value="PROTEIN_KINASE_ST"/>
    <property type="match status" value="1"/>
</dbReference>
<evidence type="ECO:0000256" key="5">
    <source>
        <dbReference type="ARBA" id="ARBA00022777"/>
    </source>
</evidence>
<accession>A0A542XY62</accession>
<evidence type="ECO:0000259" key="8">
    <source>
        <dbReference type="PROSITE" id="PS50011"/>
    </source>
</evidence>
<evidence type="ECO:0000256" key="6">
    <source>
        <dbReference type="ARBA" id="ARBA00022840"/>
    </source>
</evidence>
<dbReference type="RefSeq" id="WP_141888866.1">
    <property type="nucleotide sequence ID" value="NZ_BAAAUY010000023.1"/>
</dbReference>
<dbReference type="Gene3D" id="3.30.200.20">
    <property type="entry name" value="Phosphorylase Kinase, domain 1"/>
    <property type="match status" value="1"/>
</dbReference>
<keyword evidence="10" id="KW-1185">Reference proteome</keyword>
<proteinExistence type="predicted"/>
<organism evidence="9 10">
    <name type="scientific">Leucobacter komagatae</name>
    <dbReference type="NCBI Taxonomy" id="55969"/>
    <lineage>
        <taxon>Bacteria</taxon>
        <taxon>Bacillati</taxon>
        <taxon>Actinomycetota</taxon>
        <taxon>Actinomycetes</taxon>
        <taxon>Micrococcales</taxon>
        <taxon>Microbacteriaceae</taxon>
        <taxon>Leucobacter</taxon>
    </lineage>
</organism>
<gene>
    <name evidence="9" type="ORF">FB468_3291</name>
</gene>
<sequence length="658" mass="69223">MATLKPGAALGASYRLVELLGSGAAGDVWLAETAGGGEQVAAKILKAEHASDPALVERFIRERSVLIGLRHPNIVAVRDLVVEGETIAIVMDLIPGGSLRELLEERQTLKPSEALTLVAQVFRALGEAHGRSVTHRDIKPDNVLLTEQWTGPSDGTVRVADFGIAAVVSERNRQTTGILGTPQYMAPELISHGRTTPAADVYSTGVMLYELLAGRTPFAGPGTDFTIAYRHVTSQPPRLDLPAPLADWVARLLAKDPGERPGAVEAAAEAARLAKRFESTAPLERAAAPAEFEEIERPATMLRSDLLQPSEVGGPDLYARVLSEDAPELGDAGQQTTVRPMPRLQAPVREPEAGLDEGGKSRPAWLNRKNVLLGAVGVVSLGVLVGGMMWVFGGGKEEAAPVADEALEVSQQDQQLPTGLSVARSATYDPDERRVSLEVTYSAQKAPLSGSFLEVVPAAGDGAACPPVVWEGASAAKHQAATGLDAKCGWRLDGVEIPADGRVTVQGSLPLEVADEAGLREWLELVSTETQAALLDPESRSTAYPVQRLVDVSVVVPARTVGQSALPITLLPIWPGGVDEVNPLYQSPSTGATTRMLAEVAGGEAGVRFSDSCSGAVAVSSDGLAVTTLAPTSECRIRAVVGNFTNLESAPLSITTRE</sequence>
<dbReference type="InterPro" id="IPR000719">
    <property type="entry name" value="Prot_kinase_dom"/>
</dbReference>
<dbReference type="EMBL" id="VFON01000002">
    <property type="protein sequence ID" value="TQL40767.1"/>
    <property type="molecule type" value="Genomic_DNA"/>
</dbReference>
<keyword evidence="7" id="KW-0812">Transmembrane</keyword>
<dbReference type="Pfam" id="PF00069">
    <property type="entry name" value="Pkinase"/>
    <property type="match status" value="1"/>
</dbReference>
<keyword evidence="7" id="KW-1133">Transmembrane helix</keyword>
<feature type="domain" description="Protein kinase" evidence="8">
    <location>
        <begin position="14"/>
        <end position="273"/>
    </location>
</feature>
<dbReference type="InterPro" id="IPR008271">
    <property type="entry name" value="Ser/Thr_kinase_AS"/>
</dbReference>